<dbReference type="InterPro" id="IPR010376">
    <property type="entry name" value="GBBH-like_N"/>
</dbReference>
<dbReference type="InterPro" id="IPR038492">
    <property type="entry name" value="GBBH-like_N_sf"/>
</dbReference>
<sequence>MQRPDLPKNSQRATLHWVSDAELGITWADGHESVYSLAHLRKACPCARCKAWPSKDDQGFPIWPVERDLHATAVNPVGRYAIQFVWSDGHQTGYYPYDYLRKLCPCAGCQAK</sequence>
<name>A0A1F5V1B2_FRAXR</name>
<keyword evidence="1" id="KW-0479">Metal-binding</keyword>
<dbReference type="PANTHER" id="PTHR35303">
    <property type="entry name" value="OS02G0197800 PROTEIN"/>
    <property type="match status" value="1"/>
</dbReference>
<keyword evidence="2" id="KW-0408">Iron</keyword>
<evidence type="ECO:0000256" key="2">
    <source>
        <dbReference type="ARBA" id="ARBA00023004"/>
    </source>
</evidence>
<comment type="caution">
    <text evidence="4">The sequence shown here is derived from an EMBL/GenBank/DDBJ whole genome shotgun (WGS) entry which is preliminary data.</text>
</comment>
<proteinExistence type="predicted"/>
<gene>
    <name evidence="4" type="ORF">A2Z21_02080</name>
</gene>
<dbReference type="AlphaFoldDB" id="A0A1F5V1B2"/>
<dbReference type="STRING" id="1817864.A2Z21_02080"/>
<evidence type="ECO:0000259" key="3">
    <source>
        <dbReference type="Pfam" id="PF06155"/>
    </source>
</evidence>
<protein>
    <recommendedName>
        <fullName evidence="3">Gamma-butyrobetaine hydroxylase-like N-terminal domain-containing protein</fullName>
    </recommendedName>
</protein>
<dbReference type="EMBL" id="MFGX01000016">
    <property type="protein sequence ID" value="OGF57209.1"/>
    <property type="molecule type" value="Genomic_DNA"/>
</dbReference>
<feature type="domain" description="Gamma-butyrobetaine hydroxylase-like N-terminal" evidence="3">
    <location>
        <begin position="20"/>
        <end position="101"/>
    </location>
</feature>
<dbReference type="Pfam" id="PF06155">
    <property type="entry name" value="GBBH-like_N"/>
    <property type="match status" value="1"/>
</dbReference>
<accession>A0A1F5V1B2</accession>
<dbReference type="Gene3D" id="3.30.2020.30">
    <property type="match status" value="1"/>
</dbReference>
<evidence type="ECO:0000313" key="5">
    <source>
        <dbReference type="Proteomes" id="UP000179157"/>
    </source>
</evidence>
<organism evidence="4 5">
    <name type="scientific">Fraserbacteria sp. (strain RBG_16_55_9)</name>
    <dbReference type="NCBI Taxonomy" id="1817864"/>
    <lineage>
        <taxon>Bacteria</taxon>
        <taxon>Candidatus Fraseribacteriota</taxon>
    </lineage>
</organism>
<dbReference type="Proteomes" id="UP000179157">
    <property type="component" value="Unassembled WGS sequence"/>
</dbReference>
<reference evidence="4 5" key="1">
    <citation type="journal article" date="2016" name="Nat. Commun.">
        <title>Thousands of microbial genomes shed light on interconnected biogeochemical processes in an aquifer system.</title>
        <authorList>
            <person name="Anantharaman K."/>
            <person name="Brown C.T."/>
            <person name="Hug L.A."/>
            <person name="Sharon I."/>
            <person name="Castelle C.J."/>
            <person name="Probst A.J."/>
            <person name="Thomas B.C."/>
            <person name="Singh A."/>
            <person name="Wilkins M.J."/>
            <person name="Karaoz U."/>
            <person name="Brodie E.L."/>
            <person name="Williams K.H."/>
            <person name="Hubbard S.S."/>
            <person name="Banfield J.F."/>
        </authorList>
    </citation>
    <scope>NUCLEOTIDE SEQUENCE [LARGE SCALE GENOMIC DNA]</scope>
    <source>
        <strain evidence="5">RBG_16_55_9</strain>
    </source>
</reference>
<dbReference type="GO" id="GO:0046872">
    <property type="term" value="F:metal ion binding"/>
    <property type="evidence" value="ECO:0007669"/>
    <property type="project" value="UniProtKB-KW"/>
</dbReference>
<evidence type="ECO:0000313" key="4">
    <source>
        <dbReference type="EMBL" id="OGF57209.1"/>
    </source>
</evidence>
<dbReference type="PANTHER" id="PTHR35303:SF8">
    <property type="entry name" value="GAMMA-BUTYROBETAINE HYDROXYLASE-LIKE N-TERMINAL DOMAIN-CONTAINING PROTEIN"/>
    <property type="match status" value="1"/>
</dbReference>
<evidence type="ECO:0000256" key="1">
    <source>
        <dbReference type="ARBA" id="ARBA00022723"/>
    </source>
</evidence>